<dbReference type="SUPFAM" id="SSF102735">
    <property type="entry name" value="Trigger factor ribosome-binding domain"/>
    <property type="match status" value="1"/>
</dbReference>
<evidence type="ECO:0000256" key="11">
    <source>
        <dbReference type="HAMAP-Rule" id="MF_00303"/>
    </source>
</evidence>
<evidence type="ECO:0000256" key="4">
    <source>
        <dbReference type="ARBA" id="ARBA00016902"/>
    </source>
</evidence>
<dbReference type="Gene3D" id="1.10.3120.10">
    <property type="entry name" value="Trigger factor, C-terminal domain"/>
    <property type="match status" value="1"/>
</dbReference>
<dbReference type="GO" id="GO:0051301">
    <property type="term" value="P:cell division"/>
    <property type="evidence" value="ECO:0007669"/>
    <property type="project" value="UniProtKB-KW"/>
</dbReference>
<dbReference type="Pfam" id="PF05698">
    <property type="entry name" value="Trigger_C"/>
    <property type="match status" value="1"/>
</dbReference>
<dbReference type="GO" id="GO:0003755">
    <property type="term" value="F:peptidyl-prolyl cis-trans isomerase activity"/>
    <property type="evidence" value="ECO:0007669"/>
    <property type="project" value="UniProtKB-UniRule"/>
</dbReference>
<dbReference type="STRING" id="40754.THII_0148"/>
<keyword evidence="8 11" id="KW-0413">Isomerase</keyword>
<dbReference type="AlphaFoldDB" id="A0A090AI41"/>
<evidence type="ECO:0000313" key="15">
    <source>
        <dbReference type="EMBL" id="BAP54445.1"/>
    </source>
</evidence>
<dbReference type="Proteomes" id="UP000031623">
    <property type="component" value="Chromosome"/>
</dbReference>
<evidence type="ECO:0000256" key="7">
    <source>
        <dbReference type="ARBA" id="ARBA00023186"/>
    </source>
</evidence>
<evidence type="ECO:0000256" key="2">
    <source>
        <dbReference type="ARBA" id="ARBA00005464"/>
    </source>
</evidence>
<evidence type="ECO:0000256" key="9">
    <source>
        <dbReference type="ARBA" id="ARBA00023306"/>
    </source>
</evidence>
<evidence type="ECO:0000256" key="6">
    <source>
        <dbReference type="ARBA" id="ARBA00023110"/>
    </source>
</evidence>
<dbReference type="FunFam" id="3.10.50.40:FF:000001">
    <property type="entry name" value="Trigger factor"/>
    <property type="match status" value="1"/>
</dbReference>
<dbReference type="InterPro" id="IPR001179">
    <property type="entry name" value="PPIase_FKBP_dom"/>
</dbReference>
<dbReference type="GO" id="GO:0043022">
    <property type="term" value="F:ribosome binding"/>
    <property type="evidence" value="ECO:0007669"/>
    <property type="project" value="TreeGrafter"/>
</dbReference>
<evidence type="ECO:0000256" key="13">
    <source>
        <dbReference type="RuleBase" id="RU003914"/>
    </source>
</evidence>
<dbReference type="OrthoDB" id="9767721at2"/>
<protein>
    <recommendedName>
        <fullName evidence="4 11">Trigger factor</fullName>
        <shortName evidence="11">TF</shortName>
        <ecNumber evidence="3 11">5.2.1.8</ecNumber>
    </recommendedName>
    <alternativeName>
        <fullName evidence="10 11">PPIase</fullName>
    </alternativeName>
</protein>
<dbReference type="EC" id="5.2.1.8" evidence="3 11"/>
<accession>A0A090AI41</accession>
<dbReference type="InterPro" id="IPR008880">
    <property type="entry name" value="Trigger_fac_C"/>
</dbReference>
<evidence type="ECO:0000259" key="14">
    <source>
        <dbReference type="PROSITE" id="PS50059"/>
    </source>
</evidence>
<dbReference type="GO" id="GO:0051083">
    <property type="term" value="P:'de novo' cotranslational protein folding"/>
    <property type="evidence" value="ECO:0007669"/>
    <property type="project" value="TreeGrafter"/>
</dbReference>
<dbReference type="GO" id="GO:0015031">
    <property type="term" value="P:protein transport"/>
    <property type="evidence" value="ECO:0007669"/>
    <property type="project" value="UniProtKB-UniRule"/>
</dbReference>
<dbReference type="HOGENOM" id="CLU_033058_2_0_6"/>
<dbReference type="Pfam" id="PF00254">
    <property type="entry name" value="FKBP_C"/>
    <property type="match status" value="1"/>
</dbReference>
<comment type="domain">
    <text evidence="11">Consists of 3 domains; the N-terminus binds the ribosome, the middle domain has PPIase activity, while the C-terminus has intrinsic chaperone activity on its own.</text>
</comment>
<evidence type="ECO:0000256" key="12">
    <source>
        <dbReference type="PROSITE-ProRule" id="PRU00277"/>
    </source>
</evidence>
<dbReference type="PROSITE" id="PS50059">
    <property type="entry name" value="FKBP_PPIASE"/>
    <property type="match status" value="1"/>
</dbReference>
<keyword evidence="9 11" id="KW-0131">Cell cycle</keyword>
<comment type="subcellular location">
    <subcellularLocation>
        <location evidence="11">Cytoplasm</location>
    </subcellularLocation>
    <text evidence="11">About half TF is bound to the ribosome near the polypeptide exit tunnel while the other half is free in the cytoplasm.</text>
</comment>
<sequence>MQVSVETTAALERRMTVGLSKERIEPEIQNRLRSLARKAKIKGFRPGKVPVRVVEQKYGHQVRQEVIGEVVQASFYEAIEQEKLRPVGEPTFAFNTDLKNLEEGLSYTATFEIYPEVLTLQADGLPVEKPLATVMETDIDTMLYRLRQQRQTWQEVDRAAQVDDRVIIDFVGTLNGAPFKGNEAQQVSLFLGQKNFVLPGLEDQLVGSNANEDREVDLTFPPDYTNLELAGQTVHFMIHVHSVAEPQLPPIDAEFAKAFGVEDGNVDTLRRDARTNMERELEYAIRGKIKQQLLEALLQANPVEVPQSLINEEAQRLLKTRQAAWQNQALTLEMFKEEALKRVKLGVLVSELVKKQTIQVQPEQVRQLIERIAFAYENPEEVVNSYYKDKQRLKEVESMVLEDQVVDWLLTRAQLTEKPTDFYTLMEQNSARAR</sequence>
<reference evidence="15 16" key="1">
    <citation type="journal article" date="2014" name="ISME J.">
        <title>Ecophysiology of Thioploca ingrica as revealed by the complete genome sequence supplemented with proteomic evidence.</title>
        <authorList>
            <person name="Kojima H."/>
            <person name="Ogura Y."/>
            <person name="Yamamoto N."/>
            <person name="Togashi T."/>
            <person name="Mori H."/>
            <person name="Watanabe T."/>
            <person name="Nemoto F."/>
            <person name="Kurokawa K."/>
            <person name="Hayashi T."/>
            <person name="Fukui M."/>
        </authorList>
    </citation>
    <scope>NUCLEOTIDE SEQUENCE [LARGE SCALE GENOMIC DNA]</scope>
</reference>
<organism evidence="15 16">
    <name type="scientific">Thioploca ingrica</name>
    <dbReference type="NCBI Taxonomy" id="40754"/>
    <lineage>
        <taxon>Bacteria</taxon>
        <taxon>Pseudomonadati</taxon>
        <taxon>Pseudomonadota</taxon>
        <taxon>Gammaproteobacteria</taxon>
        <taxon>Thiotrichales</taxon>
        <taxon>Thiotrichaceae</taxon>
        <taxon>Thioploca</taxon>
    </lineage>
</organism>
<dbReference type="EMBL" id="AP014633">
    <property type="protein sequence ID" value="BAP54445.1"/>
    <property type="molecule type" value="Genomic_DNA"/>
</dbReference>
<evidence type="ECO:0000313" key="16">
    <source>
        <dbReference type="Proteomes" id="UP000031623"/>
    </source>
</evidence>
<keyword evidence="5 11" id="KW-0132">Cell division</keyword>
<keyword evidence="16" id="KW-1185">Reference proteome</keyword>
<feature type="domain" description="PPIase FKBP-type" evidence="14">
    <location>
        <begin position="163"/>
        <end position="224"/>
    </location>
</feature>
<dbReference type="InterPro" id="IPR046357">
    <property type="entry name" value="PPIase_dom_sf"/>
</dbReference>
<evidence type="ECO:0000256" key="8">
    <source>
        <dbReference type="ARBA" id="ARBA00023235"/>
    </source>
</evidence>
<dbReference type="InterPro" id="IPR027304">
    <property type="entry name" value="Trigger_fact/SurA_dom_sf"/>
</dbReference>
<dbReference type="PANTHER" id="PTHR30560:SF3">
    <property type="entry name" value="TRIGGER FACTOR-LIKE PROTEIN TIG, CHLOROPLASTIC"/>
    <property type="match status" value="1"/>
</dbReference>
<evidence type="ECO:0000256" key="3">
    <source>
        <dbReference type="ARBA" id="ARBA00013194"/>
    </source>
</evidence>
<dbReference type="InterPro" id="IPR008881">
    <property type="entry name" value="Trigger_fac_ribosome-bd_bac"/>
</dbReference>
<dbReference type="GO" id="GO:0005737">
    <property type="term" value="C:cytoplasm"/>
    <property type="evidence" value="ECO:0007669"/>
    <property type="project" value="UniProtKB-SubCell"/>
</dbReference>
<evidence type="ECO:0000256" key="1">
    <source>
        <dbReference type="ARBA" id="ARBA00000971"/>
    </source>
</evidence>
<comment type="similarity">
    <text evidence="2 11 13">Belongs to the FKBP-type PPIase family. Tig subfamily.</text>
</comment>
<evidence type="ECO:0000256" key="5">
    <source>
        <dbReference type="ARBA" id="ARBA00022618"/>
    </source>
</evidence>
<dbReference type="InterPro" id="IPR037041">
    <property type="entry name" value="Trigger_fac_C_sf"/>
</dbReference>
<keyword evidence="6 11" id="KW-0697">Rotamase</keyword>
<dbReference type="InterPro" id="IPR005215">
    <property type="entry name" value="Trig_fac"/>
</dbReference>
<dbReference type="KEGG" id="tig:THII_0148"/>
<dbReference type="SUPFAM" id="SSF54534">
    <property type="entry name" value="FKBP-like"/>
    <property type="match status" value="1"/>
</dbReference>
<dbReference type="Gene3D" id="3.10.50.40">
    <property type="match status" value="1"/>
</dbReference>
<proteinExistence type="inferred from homology"/>
<gene>
    <name evidence="11" type="primary">tig</name>
    <name evidence="15" type="ORF">THII_0148</name>
</gene>
<dbReference type="GO" id="GO:0043335">
    <property type="term" value="P:protein unfolding"/>
    <property type="evidence" value="ECO:0007669"/>
    <property type="project" value="TreeGrafter"/>
</dbReference>
<name>A0A090AI41_9GAMM</name>
<dbReference type="Gene3D" id="3.30.70.1050">
    <property type="entry name" value="Trigger factor ribosome-binding domain"/>
    <property type="match status" value="1"/>
</dbReference>
<dbReference type="InterPro" id="IPR036611">
    <property type="entry name" value="Trigger_fac_ribosome-bd_sf"/>
</dbReference>
<evidence type="ECO:0000256" key="10">
    <source>
        <dbReference type="ARBA" id="ARBA00029986"/>
    </source>
</evidence>
<keyword evidence="11" id="KW-0963">Cytoplasm</keyword>
<comment type="function">
    <text evidence="11">Involved in protein export. Acts as a chaperone by maintaining the newly synthesized protein in an open conformation. Functions as a peptidyl-prolyl cis-trans isomerase.</text>
</comment>
<dbReference type="NCBIfam" id="TIGR00115">
    <property type="entry name" value="tig"/>
    <property type="match status" value="1"/>
</dbReference>
<comment type="catalytic activity">
    <reaction evidence="1 11 12">
        <text>[protein]-peptidylproline (omega=180) = [protein]-peptidylproline (omega=0)</text>
        <dbReference type="Rhea" id="RHEA:16237"/>
        <dbReference type="Rhea" id="RHEA-COMP:10747"/>
        <dbReference type="Rhea" id="RHEA-COMP:10748"/>
        <dbReference type="ChEBI" id="CHEBI:83833"/>
        <dbReference type="ChEBI" id="CHEBI:83834"/>
        <dbReference type="EC" id="5.2.1.8"/>
    </reaction>
</comment>
<dbReference type="GO" id="GO:0044183">
    <property type="term" value="F:protein folding chaperone"/>
    <property type="evidence" value="ECO:0007669"/>
    <property type="project" value="TreeGrafter"/>
</dbReference>
<dbReference type="HAMAP" id="MF_00303">
    <property type="entry name" value="Trigger_factor_Tig"/>
    <property type="match status" value="1"/>
</dbReference>
<keyword evidence="7 11" id="KW-0143">Chaperone</keyword>
<dbReference type="Pfam" id="PF05697">
    <property type="entry name" value="Trigger_N"/>
    <property type="match status" value="1"/>
</dbReference>
<dbReference type="PIRSF" id="PIRSF003095">
    <property type="entry name" value="Trigger_factor"/>
    <property type="match status" value="1"/>
</dbReference>
<dbReference type="SUPFAM" id="SSF109998">
    <property type="entry name" value="Triger factor/SurA peptide-binding domain-like"/>
    <property type="match status" value="1"/>
</dbReference>
<dbReference type="PANTHER" id="PTHR30560">
    <property type="entry name" value="TRIGGER FACTOR CHAPERONE AND PEPTIDYL-PROLYL CIS/TRANS ISOMERASE"/>
    <property type="match status" value="1"/>
</dbReference>